<protein>
    <recommendedName>
        <fullName evidence="4">Transmembrane protein</fullName>
    </recommendedName>
</protein>
<keyword evidence="1" id="KW-0472">Membrane</keyword>
<feature type="transmembrane region" description="Helical" evidence="1">
    <location>
        <begin position="96"/>
        <end position="118"/>
    </location>
</feature>
<keyword evidence="3" id="KW-1185">Reference proteome</keyword>
<dbReference type="Proteomes" id="UP001175000">
    <property type="component" value="Unassembled WGS sequence"/>
</dbReference>
<evidence type="ECO:0008006" key="4">
    <source>
        <dbReference type="Google" id="ProtNLM"/>
    </source>
</evidence>
<feature type="transmembrane region" description="Helical" evidence="1">
    <location>
        <begin position="177"/>
        <end position="199"/>
    </location>
</feature>
<dbReference type="AlphaFoldDB" id="A0AA40C0B7"/>
<sequence>MSLAVFSGSKGFRQTCRSWSRSRKINAYILMIWLAWVTGVMVSITGWLYIMDRIPPSVWYFVGMVIIWAIQIQCLTQILANRISLILYDPEKARTLKVCVALIIGAINVSVFIVWVPARLQISDSWVKANNIWDRIEKFIFLLVDALLNIYFIRLVKSQLVANGLQKYKRVYQFNGLLVCLSLAIDKALTFQVATIGLMSMPNDAL</sequence>
<dbReference type="PANTHER" id="PTHR35179">
    <property type="entry name" value="PROTEIN CBG02620"/>
    <property type="match status" value="1"/>
</dbReference>
<organism evidence="2 3">
    <name type="scientific">Immersiella caudata</name>
    <dbReference type="NCBI Taxonomy" id="314043"/>
    <lineage>
        <taxon>Eukaryota</taxon>
        <taxon>Fungi</taxon>
        <taxon>Dikarya</taxon>
        <taxon>Ascomycota</taxon>
        <taxon>Pezizomycotina</taxon>
        <taxon>Sordariomycetes</taxon>
        <taxon>Sordariomycetidae</taxon>
        <taxon>Sordariales</taxon>
        <taxon>Lasiosphaeriaceae</taxon>
        <taxon>Immersiella</taxon>
    </lineage>
</organism>
<dbReference type="PANTHER" id="PTHR35179:SF1">
    <property type="entry name" value="INTEGRAL MEMBRANE PROTEIN"/>
    <property type="match status" value="1"/>
</dbReference>
<evidence type="ECO:0000256" key="1">
    <source>
        <dbReference type="SAM" id="Phobius"/>
    </source>
</evidence>
<feature type="transmembrane region" description="Helical" evidence="1">
    <location>
        <begin position="57"/>
        <end position="75"/>
    </location>
</feature>
<name>A0AA40C0B7_9PEZI</name>
<keyword evidence="1" id="KW-0812">Transmembrane</keyword>
<evidence type="ECO:0000313" key="3">
    <source>
        <dbReference type="Proteomes" id="UP001175000"/>
    </source>
</evidence>
<accession>A0AA40C0B7</accession>
<reference evidence="2" key="1">
    <citation type="submission" date="2023-06" db="EMBL/GenBank/DDBJ databases">
        <title>Genome-scale phylogeny and comparative genomics of the fungal order Sordariales.</title>
        <authorList>
            <consortium name="Lawrence Berkeley National Laboratory"/>
            <person name="Hensen N."/>
            <person name="Bonometti L."/>
            <person name="Westerberg I."/>
            <person name="Brannstrom I.O."/>
            <person name="Guillou S."/>
            <person name="Cros-Aarteil S."/>
            <person name="Calhoun S."/>
            <person name="Haridas S."/>
            <person name="Kuo A."/>
            <person name="Mondo S."/>
            <person name="Pangilinan J."/>
            <person name="Riley R."/>
            <person name="Labutti K."/>
            <person name="Andreopoulos B."/>
            <person name="Lipzen A."/>
            <person name="Chen C."/>
            <person name="Yanf M."/>
            <person name="Daum C."/>
            <person name="Ng V."/>
            <person name="Clum A."/>
            <person name="Steindorff A."/>
            <person name="Ohm R."/>
            <person name="Martin F."/>
            <person name="Silar P."/>
            <person name="Natvig D."/>
            <person name="Lalanne C."/>
            <person name="Gautier V."/>
            <person name="Ament-Velasquez S.L."/>
            <person name="Kruys A."/>
            <person name="Hutchinson M.I."/>
            <person name="Powell A.J."/>
            <person name="Barry K."/>
            <person name="Miller A.N."/>
            <person name="Grigoriev I.V."/>
            <person name="Debuchy R."/>
            <person name="Gladieux P."/>
            <person name="Thoren M.H."/>
            <person name="Johannesson H."/>
        </authorList>
    </citation>
    <scope>NUCLEOTIDE SEQUENCE</scope>
    <source>
        <strain evidence="2">CBS 606.72</strain>
    </source>
</reference>
<keyword evidence="1" id="KW-1133">Transmembrane helix</keyword>
<feature type="transmembrane region" description="Helical" evidence="1">
    <location>
        <begin position="138"/>
        <end position="156"/>
    </location>
</feature>
<comment type="caution">
    <text evidence="2">The sequence shown here is derived from an EMBL/GenBank/DDBJ whole genome shotgun (WGS) entry which is preliminary data.</text>
</comment>
<dbReference type="EMBL" id="JAULSU010000004">
    <property type="protein sequence ID" value="KAK0620165.1"/>
    <property type="molecule type" value="Genomic_DNA"/>
</dbReference>
<evidence type="ECO:0000313" key="2">
    <source>
        <dbReference type="EMBL" id="KAK0620165.1"/>
    </source>
</evidence>
<gene>
    <name evidence="2" type="ORF">B0T14DRAFT_496752</name>
</gene>
<feature type="transmembrane region" description="Helical" evidence="1">
    <location>
        <begin position="27"/>
        <end position="51"/>
    </location>
</feature>
<proteinExistence type="predicted"/>